<organism evidence="1 2">
    <name type="scientific">Gordonia phage Mollymur</name>
    <dbReference type="NCBI Taxonomy" id="2590895"/>
    <lineage>
        <taxon>Viruses</taxon>
        <taxon>Duplodnaviria</taxon>
        <taxon>Heunggongvirae</taxon>
        <taxon>Uroviricota</taxon>
        <taxon>Caudoviricetes</taxon>
        <taxon>Mollymurvirus</taxon>
        <taxon>Mollymurvirus mollymur</taxon>
    </lineage>
</organism>
<dbReference type="EMBL" id="MK977705">
    <property type="protein sequence ID" value="QDF15458.1"/>
    <property type="molecule type" value="Genomic_DNA"/>
</dbReference>
<evidence type="ECO:0000313" key="1">
    <source>
        <dbReference type="EMBL" id="QDF15458.1"/>
    </source>
</evidence>
<gene>
    <name evidence="1" type="primary">98</name>
    <name evidence="1" type="ORF">SEA_MOLLYMUR_98</name>
</gene>
<keyword evidence="2" id="KW-1185">Reference proteome</keyword>
<dbReference type="RefSeq" id="YP_010667069.1">
    <property type="nucleotide sequence ID" value="NC_070948.1"/>
</dbReference>
<dbReference type="KEGG" id="vg:77943181"/>
<name>A0A4Y6EA49_9CAUD</name>
<reference evidence="1 2" key="1">
    <citation type="submission" date="2019-05" db="EMBL/GenBank/DDBJ databases">
        <authorList>
            <person name="Murphy M.E."/>
            <person name="Alvaro L.E."/>
            <person name="Baker K.N."/>
            <person name="Baxter I.S."/>
            <person name="Brown M.R."/>
            <person name="Driscoll K.D."/>
            <person name="Elrubaie J.M."/>
            <person name="Feith S.L."/>
            <person name="Indihar D.F."/>
            <person name="Knoch V.T."/>
            <person name="Koirtyohann K.M."/>
            <person name="Kratz M.A."/>
            <person name="Lear A.H."/>
            <person name="Lindblom K.E."/>
            <person name="Marcus E.R."/>
            <person name="Sensor R."/>
            <person name="Sherman S.J."/>
            <person name="Swift V.R."/>
            <person name="White K.E."/>
            <person name="Wills S.J."/>
            <person name="Gatt S.M."/>
            <person name="Lohbauer S.A."/>
            <person name="Power T.R."/>
            <person name="Rosales K.A."/>
            <person name="Sisson B.M."/>
            <person name="Isern S."/>
            <person name="Michael S.F."/>
            <person name="Monti D.L."/>
            <person name="Garlena R.A."/>
            <person name="Russell D.A."/>
            <person name="Pope W.H."/>
            <person name="Jacobs-Sera D."/>
            <person name="Hatfull G.F."/>
        </authorList>
    </citation>
    <scope>NUCLEOTIDE SEQUENCE [LARGE SCALE GENOMIC DNA]</scope>
</reference>
<protein>
    <submittedName>
        <fullName evidence="1">Uncharacterized protein</fullName>
    </submittedName>
</protein>
<accession>A0A4Y6EA49</accession>
<evidence type="ECO:0000313" key="2">
    <source>
        <dbReference type="Proteomes" id="UP000319811"/>
    </source>
</evidence>
<sequence>MAEEGCPARVRRVVAGEEFFLDCAIKPKEHGVLHELANGVAWTDDPERAARDVAALRRPDPNRRKRA</sequence>
<dbReference type="Proteomes" id="UP000319811">
    <property type="component" value="Segment"/>
</dbReference>
<dbReference type="GeneID" id="77943181"/>
<proteinExistence type="predicted"/>